<sequence length="357" mass="40557">MAPGEGNEDDDPTKNIVNYRELLEESRSKNRIRQQNNELLIEKIAFIQKTVVNKDKDYKGTKVKESDSILKKDVSNAPYTRDNAPAVIKEQRRNTVIFSFLMETFELHKSVGVQSEELYQTLCKPDAWPEGVVVSGGVFFQKSFSHISLCSKHIAETLHQEPLVRLGLQSKFSRQQILSEATNQLCILHQNTRSAGNALNKLELLVSNQGAGILAITEHWMTEEELNASPIGSFKHVTSFCREKVCINRSQCDVSIFLEKLGIILEKSFREKVKVMITEDFNIKTLLNSKERSDFLSVLAMYDVRLTIHQTTRPISGTCLNDMITNLEGAASSEPRASFTWRGGIRWSRCLRVLLYL</sequence>
<gene>
    <name evidence="1" type="ORF">HHI36_005831</name>
</gene>
<evidence type="ECO:0000313" key="1">
    <source>
        <dbReference type="EMBL" id="KAL3282656.1"/>
    </source>
</evidence>
<dbReference type="EMBL" id="JABFTP020000144">
    <property type="protein sequence ID" value="KAL3282656.1"/>
    <property type="molecule type" value="Genomic_DNA"/>
</dbReference>
<dbReference type="Proteomes" id="UP001516400">
    <property type="component" value="Unassembled WGS sequence"/>
</dbReference>
<accession>A0ABD2NWA3</accession>
<reference evidence="1 2" key="1">
    <citation type="journal article" date="2021" name="BMC Biol.">
        <title>Horizontally acquired antibacterial genes associated with adaptive radiation of ladybird beetles.</title>
        <authorList>
            <person name="Li H.S."/>
            <person name="Tang X.F."/>
            <person name="Huang Y.H."/>
            <person name="Xu Z.Y."/>
            <person name="Chen M.L."/>
            <person name="Du X.Y."/>
            <person name="Qiu B.Y."/>
            <person name="Chen P.T."/>
            <person name="Zhang W."/>
            <person name="Slipinski A."/>
            <person name="Escalona H.E."/>
            <person name="Waterhouse R.M."/>
            <person name="Zwick A."/>
            <person name="Pang H."/>
        </authorList>
    </citation>
    <scope>NUCLEOTIDE SEQUENCE [LARGE SCALE GENOMIC DNA]</scope>
    <source>
        <strain evidence="1">SYSU2018</strain>
    </source>
</reference>
<evidence type="ECO:0000313" key="2">
    <source>
        <dbReference type="Proteomes" id="UP001516400"/>
    </source>
</evidence>
<organism evidence="1 2">
    <name type="scientific">Cryptolaemus montrouzieri</name>
    <dbReference type="NCBI Taxonomy" id="559131"/>
    <lineage>
        <taxon>Eukaryota</taxon>
        <taxon>Metazoa</taxon>
        <taxon>Ecdysozoa</taxon>
        <taxon>Arthropoda</taxon>
        <taxon>Hexapoda</taxon>
        <taxon>Insecta</taxon>
        <taxon>Pterygota</taxon>
        <taxon>Neoptera</taxon>
        <taxon>Endopterygota</taxon>
        <taxon>Coleoptera</taxon>
        <taxon>Polyphaga</taxon>
        <taxon>Cucujiformia</taxon>
        <taxon>Coccinelloidea</taxon>
        <taxon>Coccinellidae</taxon>
        <taxon>Scymninae</taxon>
        <taxon>Scymnini</taxon>
        <taxon>Cryptolaemus</taxon>
    </lineage>
</organism>
<keyword evidence="2" id="KW-1185">Reference proteome</keyword>
<proteinExistence type="predicted"/>
<dbReference type="AlphaFoldDB" id="A0ABD2NWA3"/>
<comment type="caution">
    <text evidence="1">The sequence shown here is derived from an EMBL/GenBank/DDBJ whole genome shotgun (WGS) entry which is preliminary data.</text>
</comment>
<protein>
    <submittedName>
        <fullName evidence="1">Uncharacterized protein</fullName>
    </submittedName>
</protein>
<name>A0ABD2NWA3_9CUCU</name>